<dbReference type="EMBL" id="MU005569">
    <property type="protein sequence ID" value="KAF2691891.1"/>
    <property type="molecule type" value="Genomic_DNA"/>
</dbReference>
<evidence type="ECO:0000256" key="1">
    <source>
        <dbReference type="SAM" id="MobiDB-lite"/>
    </source>
</evidence>
<protein>
    <submittedName>
        <fullName evidence="2">Uncharacterized protein</fullName>
    </submittedName>
</protein>
<name>A0A6G1JNS0_9PLEO</name>
<gene>
    <name evidence="2" type="ORF">K458DRAFT_381736</name>
</gene>
<reference evidence="2" key="1">
    <citation type="journal article" date="2020" name="Stud. Mycol.">
        <title>101 Dothideomycetes genomes: a test case for predicting lifestyles and emergence of pathogens.</title>
        <authorList>
            <person name="Haridas S."/>
            <person name="Albert R."/>
            <person name="Binder M."/>
            <person name="Bloem J."/>
            <person name="Labutti K."/>
            <person name="Salamov A."/>
            <person name="Andreopoulos B."/>
            <person name="Baker S."/>
            <person name="Barry K."/>
            <person name="Bills G."/>
            <person name="Bluhm B."/>
            <person name="Cannon C."/>
            <person name="Castanera R."/>
            <person name="Culley D."/>
            <person name="Daum C."/>
            <person name="Ezra D."/>
            <person name="Gonzalez J."/>
            <person name="Henrissat B."/>
            <person name="Kuo A."/>
            <person name="Liang C."/>
            <person name="Lipzen A."/>
            <person name="Lutzoni F."/>
            <person name="Magnuson J."/>
            <person name="Mondo S."/>
            <person name="Nolan M."/>
            <person name="Ohm R."/>
            <person name="Pangilinan J."/>
            <person name="Park H.-J."/>
            <person name="Ramirez L."/>
            <person name="Alfaro M."/>
            <person name="Sun H."/>
            <person name="Tritt A."/>
            <person name="Yoshinaga Y."/>
            <person name="Zwiers L.-H."/>
            <person name="Turgeon B."/>
            <person name="Goodwin S."/>
            <person name="Spatafora J."/>
            <person name="Crous P."/>
            <person name="Grigoriev I."/>
        </authorList>
    </citation>
    <scope>NUCLEOTIDE SEQUENCE</scope>
    <source>
        <strain evidence="2">CBS 122367</strain>
    </source>
</reference>
<organism evidence="2 3">
    <name type="scientific">Lentithecium fluviatile CBS 122367</name>
    <dbReference type="NCBI Taxonomy" id="1168545"/>
    <lineage>
        <taxon>Eukaryota</taxon>
        <taxon>Fungi</taxon>
        <taxon>Dikarya</taxon>
        <taxon>Ascomycota</taxon>
        <taxon>Pezizomycotina</taxon>
        <taxon>Dothideomycetes</taxon>
        <taxon>Pleosporomycetidae</taxon>
        <taxon>Pleosporales</taxon>
        <taxon>Massarineae</taxon>
        <taxon>Lentitheciaceae</taxon>
        <taxon>Lentithecium</taxon>
    </lineage>
</organism>
<evidence type="ECO:0000313" key="2">
    <source>
        <dbReference type="EMBL" id="KAF2691891.1"/>
    </source>
</evidence>
<dbReference type="AlphaFoldDB" id="A0A6G1JNS0"/>
<dbReference type="Proteomes" id="UP000799291">
    <property type="component" value="Unassembled WGS sequence"/>
</dbReference>
<evidence type="ECO:0000313" key="3">
    <source>
        <dbReference type="Proteomes" id="UP000799291"/>
    </source>
</evidence>
<keyword evidence="3" id="KW-1185">Reference proteome</keyword>
<feature type="region of interest" description="Disordered" evidence="1">
    <location>
        <begin position="178"/>
        <end position="210"/>
    </location>
</feature>
<proteinExistence type="predicted"/>
<accession>A0A6G1JNS0</accession>
<sequence length="210" mass="23034">MSVALRHGGEVVGDGHGRLLETQVRDAGASAAANGARIARWLPPRLAWCAFLGHLVYPSGSRAARRLAVCASLNASERPRPQLLRRNLLAAPFLSSTSVQRPAVNGARPVSTYFSVQRGFVHVLAPQLAAPSAGLDCILRSRETENKPRRRWRHRLQFPPGTDQGDSGCLIEDVMTARRSERQQPLGQSSERHAATGQPRFVPWPDRVLD</sequence>